<dbReference type="PANTHER" id="PTHR12618:SF20">
    <property type="entry name" value="PHD AND RING FINGER DOMAIN-CONTAINING PROTEIN 1"/>
    <property type="match status" value="1"/>
</dbReference>
<evidence type="ECO:0000313" key="8">
    <source>
        <dbReference type="WormBase" id="Bm8234"/>
    </source>
</evidence>
<dbReference type="SUPFAM" id="SSF57850">
    <property type="entry name" value="RING/U-box"/>
    <property type="match status" value="1"/>
</dbReference>
<organism evidence="7">
    <name type="scientific">Brugia malayi</name>
    <name type="common">Filarial nematode worm</name>
    <dbReference type="NCBI Taxonomy" id="6279"/>
    <lineage>
        <taxon>Eukaryota</taxon>
        <taxon>Metazoa</taxon>
        <taxon>Ecdysozoa</taxon>
        <taxon>Nematoda</taxon>
        <taxon>Chromadorea</taxon>
        <taxon>Rhabditida</taxon>
        <taxon>Spirurina</taxon>
        <taxon>Spiruromorpha</taxon>
        <taxon>Filarioidea</taxon>
        <taxon>Onchocercidae</taxon>
        <taxon>Brugia</taxon>
    </lineage>
</organism>
<dbReference type="AlphaFoldDB" id="A0A0H5S093"/>
<dbReference type="InterPro" id="IPR013083">
    <property type="entry name" value="Znf_RING/FYVE/PHD"/>
</dbReference>
<keyword evidence="3" id="KW-0862">Zinc</keyword>
<feature type="region of interest" description="Disordered" evidence="5">
    <location>
        <begin position="206"/>
        <end position="277"/>
    </location>
</feature>
<feature type="domain" description="RING-type" evidence="6">
    <location>
        <begin position="5"/>
        <end position="44"/>
    </location>
</feature>
<dbReference type="PROSITE" id="PS00518">
    <property type="entry name" value="ZF_RING_1"/>
    <property type="match status" value="1"/>
</dbReference>
<dbReference type="InterPro" id="IPR017907">
    <property type="entry name" value="Znf_RING_CS"/>
</dbReference>
<name>A0A0H5S093_BRUMA</name>
<dbReference type="InterPro" id="IPR047157">
    <property type="entry name" value="PHRF1/Atg35"/>
</dbReference>
<reference evidence="7" key="2">
    <citation type="submission" date="2012-12" db="EMBL/GenBank/DDBJ databases">
        <authorList>
            <person name="Gao Y.W."/>
            <person name="Fan S.T."/>
            <person name="Sun H.T."/>
            <person name="Wang Z."/>
            <person name="Gao X.L."/>
            <person name="Li Y.G."/>
            <person name="Wang T.C."/>
            <person name="Zhang K."/>
            <person name="Xu W.W."/>
            <person name="Yu Z.J."/>
            <person name="Xia X.Z."/>
        </authorList>
    </citation>
    <scope>NUCLEOTIDE SEQUENCE</scope>
    <source>
        <strain evidence="7">FR3</strain>
    </source>
</reference>
<dbReference type="Pfam" id="PF00097">
    <property type="entry name" value="zf-C3HC4"/>
    <property type="match status" value="1"/>
</dbReference>
<dbReference type="Gene3D" id="3.30.40.10">
    <property type="entry name" value="Zinc/RING finger domain, C3HC4 (zinc finger)"/>
    <property type="match status" value="2"/>
</dbReference>
<evidence type="ECO:0000256" key="1">
    <source>
        <dbReference type="ARBA" id="ARBA00022723"/>
    </source>
</evidence>
<feature type="compositionally biased region" description="Acidic residues" evidence="5">
    <location>
        <begin position="217"/>
        <end position="247"/>
    </location>
</feature>
<dbReference type="SMART" id="SM00184">
    <property type="entry name" value="RING"/>
    <property type="match status" value="2"/>
</dbReference>
<evidence type="ECO:0000256" key="2">
    <source>
        <dbReference type="ARBA" id="ARBA00022771"/>
    </source>
</evidence>
<dbReference type="EMBL" id="LN855658">
    <property type="protein sequence ID" value="CRZ22145.1"/>
    <property type="molecule type" value="Genomic_DNA"/>
</dbReference>
<reference evidence="7" key="1">
    <citation type="journal article" date="2007" name="Science">
        <title>Draft genome of the filarial nematode parasite Brugia malayi.</title>
        <authorList>
            <person name="Ghedin E."/>
            <person name="Wang S."/>
            <person name="Spiro D."/>
            <person name="Caler E."/>
            <person name="Zhao Q."/>
            <person name="Crabtree J."/>
            <person name="Allen J.E."/>
            <person name="Delcher A.L."/>
            <person name="Guiliano D.B."/>
            <person name="Miranda-Saavedra D."/>
            <person name="Angiuoli S.V."/>
            <person name="Creasy T."/>
            <person name="Amedeo P."/>
            <person name="Haas B."/>
            <person name="El-Sayed N.M."/>
            <person name="Wortman J.R."/>
            <person name="Feldblyum T."/>
            <person name="Tallon L."/>
            <person name="Schatz M."/>
            <person name="Shumway M."/>
            <person name="Koo H."/>
            <person name="Salzberg S.L."/>
            <person name="Schobel S."/>
            <person name="Pertea M."/>
            <person name="Pop M."/>
            <person name="White O."/>
            <person name="Barton G.J."/>
            <person name="Carlow C.K."/>
            <person name="Crawford M.J."/>
            <person name="Daub J."/>
            <person name="Dimmic M.W."/>
            <person name="Estes C.F."/>
            <person name="Foster J.M."/>
            <person name="Ganatra M."/>
            <person name="Gregory W.F."/>
            <person name="Johnson N.M."/>
            <person name="Jin J."/>
            <person name="Komuniecki R."/>
            <person name="Korf I."/>
            <person name="Kumar S."/>
            <person name="Laney S."/>
            <person name="Li B.W."/>
            <person name="Li W."/>
            <person name="Lindblom T.H."/>
            <person name="Lustigman S."/>
            <person name="Ma D."/>
            <person name="Maina C.V."/>
            <person name="Martin D.M."/>
            <person name="McCarter J.P."/>
            <person name="McReynolds L."/>
            <person name="Mitreva M."/>
            <person name="Nutman T.B."/>
            <person name="Parkinson J."/>
            <person name="Peregrin-Alvarez J.M."/>
            <person name="Poole C."/>
            <person name="Ren Q."/>
            <person name="Saunders L."/>
            <person name="Sluder A.E."/>
            <person name="Smith K."/>
            <person name="Stanke M."/>
            <person name="Unnasch T.R."/>
            <person name="Ware J."/>
            <person name="Wei A.D."/>
            <person name="Weil G."/>
            <person name="Williams D.J."/>
            <person name="Zhang Y."/>
            <person name="Williams S.A."/>
            <person name="Fraser-Liggett C."/>
            <person name="Slatko B."/>
            <person name="Blaxter M.L."/>
            <person name="Scott A.L."/>
        </authorList>
    </citation>
    <scope>NUCLEOTIDE SEQUENCE</scope>
    <source>
        <strain evidence="7">FR3</strain>
    </source>
</reference>
<evidence type="ECO:0000256" key="5">
    <source>
        <dbReference type="SAM" id="MobiDB-lite"/>
    </source>
</evidence>
<dbReference type="PANTHER" id="PTHR12618">
    <property type="entry name" value="PHD AND RING FINGER DOMAIN-CONTAINING PROTEIN 1"/>
    <property type="match status" value="1"/>
</dbReference>
<dbReference type="PROSITE" id="PS50089">
    <property type="entry name" value="ZF_RING_2"/>
    <property type="match status" value="1"/>
</dbReference>
<evidence type="ECO:0000256" key="4">
    <source>
        <dbReference type="PROSITE-ProRule" id="PRU00175"/>
    </source>
</evidence>
<evidence type="ECO:0000256" key="3">
    <source>
        <dbReference type="ARBA" id="ARBA00022833"/>
    </source>
</evidence>
<dbReference type="SUPFAM" id="SSF57903">
    <property type="entry name" value="FYVE/PHD zinc finger"/>
    <property type="match status" value="1"/>
</dbReference>
<evidence type="ECO:0000259" key="6">
    <source>
        <dbReference type="PROSITE" id="PS50089"/>
    </source>
</evidence>
<sequence length="277" mass="32066">MESNCAICLEQLKYPLGRPDNCKHKFCFKCIRDWLKKRSQCPLCGGEPKYLIKIEETKNERKVPVKKRTKEQFKNELHAQEQLENDQGGPSNEDITIEYANCRSCRSSDNEHLLLLCDGNIGQNADGSTIRCNVAYHCYCLPEKLERIPENDRFCPFCENKPENAQHFNVSKCHLSGCLEQGNTKIETGCSKIRNSESTLIQDAYGDSDTERTNFDVLDDDDDDDDDSDDGEDDDDDDDCNESDETDSEQKFHQAIFRDNYRRRRGMKRNQGITYRR</sequence>
<dbReference type="InterPro" id="IPR011011">
    <property type="entry name" value="Znf_FYVE_PHD"/>
</dbReference>
<dbReference type="OMA" id="NVEATMN"/>
<accession>A0A0H5S093</accession>
<dbReference type="WormBase" id="Bm8234">
    <property type="protein sequence ID" value="BM40697"/>
    <property type="gene ID" value="WBGene00228495"/>
</dbReference>
<dbReference type="InterPro" id="IPR018957">
    <property type="entry name" value="Znf_C3HC4_RING-type"/>
</dbReference>
<protein>
    <submittedName>
        <fullName evidence="7">Bm8234</fullName>
    </submittedName>
</protein>
<keyword evidence="1" id="KW-0479">Metal-binding</keyword>
<proteinExistence type="predicted"/>
<evidence type="ECO:0000313" key="7">
    <source>
        <dbReference type="EMBL" id="CRZ22145.1"/>
    </source>
</evidence>
<dbReference type="InterPro" id="IPR001841">
    <property type="entry name" value="Znf_RING"/>
</dbReference>
<dbReference type="GO" id="GO:0008270">
    <property type="term" value="F:zinc ion binding"/>
    <property type="evidence" value="ECO:0007669"/>
    <property type="project" value="UniProtKB-KW"/>
</dbReference>
<gene>
    <name evidence="7 8" type="ORF">Bm8234</name>
    <name evidence="7" type="ORF">BM_Bm8234</name>
</gene>
<keyword evidence="2 4" id="KW-0863">Zinc-finger</keyword>